<dbReference type="Gene3D" id="3.55.10.10">
    <property type="entry name" value="Archease domain"/>
    <property type="match status" value="1"/>
</dbReference>
<sequence>MPNSGHRAVPHPADVTIEAWGPTCEACLGEAISALVDSFADLSRAQPVDTVVVDLPAGDAADRLVTALDHVIYLLDTQGLIPLATSVDIGPATLRLTMSVARIDSVELIGAAPKAVSLSGLECTQLGGQWRCRVTIDV</sequence>
<reference evidence="6 7" key="1">
    <citation type="journal article" date="2019" name="Emerg. Microbes Infect.">
        <title>Comprehensive subspecies identification of 175 nontuberculous mycobacteria species based on 7547 genomic profiles.</title>
        <authorList>
            <person name="Matsumoto Y."/>
            <person name="Kinjo T."/>
            <person name="Motooka D."/>
            <person name="Nabeya D."/>
            <person name="Jung N."/>
            <person name="Uechi K."/>
            <person name="Horii T."/>
            <person name="Iida T."/>
            <person name="Fujita J."/>
            <person name="Nakamura S."/>
        </authorList>
    </citation>
    <scope>NUCLEOTIDE SEQUENCE [LARGE SCALE GENOMIC DNA]</scope>
    <source>
        <strain evidence="6 7">JCM 17322</strain>
    </source>
</reference>
<dbReference type="InterPro" id="IPR023572">
    <property type="entry name" value="Archease_dom"/>
</dbReference>
<dbReference type="Pfam" id="PF01951">
    <property type="entry name" value="Archease"/>
    <property type="match status" value="1"/>
</dbReference>
<comment type="caution">
    <text evidence="6">The sequence shown here is derived from an EMBL/GenBank/DDBJ whole genome shotgun (WGS) entry which is preliminary data.</text>
</comment>
<dbReference type="GO" id="GO:0008033">
    <property type="term" value="P:tRNA processing"/>
    <property type="evidence" value="ECO:0007669"/>
    <property type="project" value="UniProtKB-KW"/>
</dbReference>
<dbReference type="AlphaFoldDB" id="A0A7I9XZ18"/>
<accession>A0A7I9XZ18</accession>
<keyword evidence="7" id="KW-1185">Reference proteome</keyword>
<dbReference type="Proteomes" id="UP000465361">
    <property type="component" value="Unassembled WGS sequence"/>
</dbReference>
<protein>
    <recommendedName>
        <fullName evidence="5">Archease domain-containing protein</fullName>
    </recommendedName>
</protein>
<dbReference type="RefSeq" id="WP_308494709.1">
    <property type="nucleotide sequence ID" value="NZ_BLKW01000004.1"/>
</dbReference>
<evidence type="ECO:0000256" key="2">
    <source>
        <dbReference type="ARBA" id="ARBA00022694"/>
    </source>
</evidence>
<proteinExistence type="inferred from homology"/>
<keyword evidence="3" id="KW-0479">Metal-binding</keyword>
<evidence type="ECO:0000256" key="1">
    <source>
        <dbReference type="ARBA" id="ARBA00007963"/>
    </source>
</evidence>
<name>A0A7I9XZ18_9MYCO</name>
<feature type="domain" description="Archease" evidence="5">
    <location>
        <begin position="8"/>
        <end position="138"/>
    </location>
</feature>
<evidence type="ECO:0000313" key="6">
    <source>
        <dbReference type="EMBL" id="GFG74973.1"/>
    </source>
</evidence>
<evidence type="ECO:0000256" key="3">
    <source>
        <dbReference type="ARBA" id="ARBA00022723"/>
    </source>
</evidence>
<evidence type="ECO:0000259" key="5">
    <source>
        <dbReference type="Pfam" id="PF01951"/>
    </source>
</evidence>
<gene>
    <name evidence="6" type="ORF">MBOT_23380</name>
</gene>
<dbReference type="SUPFAM" id="SSF69819">
    <property type="entry name" value="MTH1598-like"/>
    <property type="match status" value="1"/>
</dbReference>
<dbReference type="EMBL" id="BLKW01000004">
    <property type="protein sequence ID" value="GFG74973.1"/>
    <property type="molecule type" value="Genomic_DNA"/>
</dbReference>
<keyword evidence="4" id="KW-0106">Calcium</keyword>
<keyword evidence="2" id="KW-0819">tRNA processing</keyword>
<dbReference type="GO" id="GO:0046872">
    <property type="term" value="F:metal ion binding"/>
    <property type="evidence" value="ECO:0007669"/>
    <property type="project" value="UniProtKB-KW"/>
</dbReference>
<organism evidence="6 7">
    <name type="scientific">Mycobacterium botniense</name>
    <dbReference type="NCBI Taxonomy" id="84962"/>
    <lineage>
        <taxon>Bacteria</taxon>
        <taxon>Bacillati</taxon>
        <taxon>Actinomycetota</taxon>
        <taxon>Actinomycetes</taxon>
        <taxon>Mycobacteriales</taxon>
        <taxon>Mycobacteriaceae</taxon>
        <taxon>Mycobacterium</taxon>
    </lineage>
</organism>
<evidence type="ECO:0000256" key="4">
    <source>
        <dbReference type="ARBA" id="ARBA00022837"/>
    </source>
</evidence>
<comment type="similarity">
    <text evidence="1">Belongs to the archease family.</text>
</comment>
<evidence type="ECO:0000313" key="7">
    <source>
        <dbReference type="Proteomes" id="UP000465361"/>
    </source>
</evidence>
<dbReference type="InterPro" id="IPR036820">
    <property type="entry name" value="Archease_dom_sf"/>
</dbReference>